<dbReference type="Proteomes" id="UP001497535">
    <property type="component" value="Unassembled WGS sequence"/>
</dbReference>
<accession>A0ACB0Z104</accession>
<evidence type="ECO:0000313" key="2">
    <source>
        <dbReference type="Proteomes" id="UP001497535"/>
    </source>
</evidence>
<evidence type="ECO:0000313" key="1">
    <source>
        <dbReference type="EMBL" id="CAK5070376.1"/>
    </source>
</evidence>
<organism evidence="1 2">
    <name type="scientific">Meloidogyne enterolobii</name>
    <name type="common">Root-knot nematode worm</name>
    <name type="synonym">Meloidogyne mayaguensis</name>
    <dbReference type="NCBI Taxonomy" id="390850"/>
    <lineage>
        <taxon>Eukaryota</taxon>
        <taxon>Metazoa</taxon>
        <taxon>Ecdysozoa</taxon>
        <taxon>Nematoda</taxon>
        <taxon>Chromadorea</taxon>
        <taxon>Rhabditida</taxon>
        <taxon>Tylenchina</taxon>
        <taxon>Tylenchomorpha</taxon>
        <taxon>Tylenchoidea</taxon>
        <taxon>Meloidogynidae</taxon>
        <taxon>Meloidogyninae</taxon>
        <taxon>Meloidogyne</taxon>
    </lineage>
</organism>
<gene>
    <name evidence="1" type="ORF">MENTE1834_LOCUS18621</name>
</gene>
<comment type="caution">
    <text evidence="1">The sequence shown here is derived from an EMBL/GenBank/DDBJ whole genome shotgun (WGS) entry which is preliminary data.</text>
</comment>
<name>A0ACB0Z104_MELEN</name>
<protein>
    <submittedName>
        <fullName evidence="1">Uncharacterized protein</fullName>
    </submittedName>
</protein>
<reference evidence="1" key="1">
    <citation type="submission" date="2023-11" db="EMBL/GenBank/DDBJ databases">
        <authorList>
            <person name="Poullet M."/>
        </authorList>
    </citation>
    <scope>NUCLEOTIDE SEQUENCE</scope>
    <source>
        <strain evidence="1">E1834</strain>
    </source>
</reference>
<keyword evidence="2" id="KW-1185">Reference proteome</keyword>
<proteinExistence type="predicted"/>
<dbReference type="EMBL" id="CAVMJV010000021">
    <property type="protein sequence ID" value="CAK5070376.1"/>
    <property type="molecule type" value="Genomic_DNA"/>
</dbReference>
<sequence>MDSLRMFSVRSRDGASDFFSLLLLKSLALLYVILSFSSIFSFFDDCFIDVKF</sequence>